<keyword evidence="4 9" id="KW-0521">NADP</keyword>
<keyword evidence="9" id="KW-0460">Magnesium</keyword>
<dbReference type="FunCoup" id="A0A0J6ZSD8">
    <property type="interactions" value="442"/>
</dbReference>
<feature type="binding site" evidence="9">
    <location>
        <position position="13"/>
    </location>
    <ligand>
        <name>NADPH</name>
        <dbReference type="ChEBI" id="CHEBI:57783"/>
    </ligand>
</feature>
<evidence type="ECO:0000259" key="10">
    <source>
        <dbReference type="Pfam" id="PF02670"/>
    </source>
</evidence>
<dbReference type="SUPFAM" id="SSF69055">
    <property type="entry name" value="1-deoxy-D-xylulose-5-phosphate reductoisomerase, C-terminal domain"/>
    <property type="match status" value="1"/>
</dbReference>
<dbReference type="SUPFAM" id="SSF55347">
    <property type="entry name" value="Glyceraldehyde-3-phosphate dehydrogenase-like, C-terminal domain"/>
    <property type="match status" value="1"/>
</dbReference>
<dbReference type="Pfam" id="PF02670">
    <property type="entry name" value="DXP_reductoisom"/>
    <property type="match status" value="1"/>
</dbReference>
<comment type="caution">
    <text evidence="13">The sequence shown here is derived from an EMBL/GenBank/DDBJ whole genome shotgun (WGS) entry which is preliminary data.</text>
</comment>
<evidence type="ECO:0000313" key="13">
    <source>
        <dbReference type="EMBL" id="KMO87876.1"/>
    </source>
</evidence>
<organism evidence="13 14">
    <name type="scientific">Megasphaera cerevisiae DSM 20462</name>
    <dbReference type="NCBI Taxonomy" id="1122219"/>
    <lineage>
        <taxon>Bacteria</taxon>
        <taxon>Bacillati</taxon>
        <taxon>Bacillota</taxon>
        <taxon>Negativicutes</taxon>
        <taxon>Veillonellales</taxon>
        <taxon>Veillonellaceae</taxon>
        <taxon>Megasphaera</taxon>
    </lineage>
</organism>
<dbReference type="FunFam" id="3.40.50.720:FF:000045">
    <property type="entry name" value="1-deoxy-D-xylulose 5-phosphate reductoisomerase"/>
    <property type="match status" value="1"/>
</dbReference>
<dbReference type="Pfam" id="PF13288">
    <property type="entry name" value="DXPR_C"/>
    <property type="match status" value="1"/>
</dbReference>
<evidence type="ECO:0000256" key="5">
    <source>
        <dbReference type="ARBA" id="ARBA00023002"/>
    </source>
</evidence>
<gene>
    <name evidence="9" type="primary">dxr</name>
    <name evidence="13" type="ORF">AB840_00380</name>
</gene>
<dbReference type="PANTHER" id="PTHR30525">
    <property type="entry name" value="1-DEOXY-D-XYLULOSE 5-PHOSPHATE REDUCTOISOMERASE"/>
    <property type="match status" value="1"/>
</dbReference>
<evidence type="ECO:0000256" key="4">
    <source>
        <dbReference type="ARBA" id="ARBA00022857"/>
    </source>
</evidence>
<feature type="binding site" evidence="9">
    <location>
        <position position="148"/>
    </location>
    <ligand>
        <name>1-deoxy-D-xylulose 5-phosphate</name>
        <dbReference type="ChEBI" id="CHEBI:57792"/>
    </ligand>
</feature>
<feature type="binding site" evidence="9">
    <location>
        <position position="214"/>
    </location>
    <ligand>
        <name>1-deoxy-D-xylulose 5-phosphate</name>
        <dbReference type="ChEBI" id="CHEBI:57792"/>
    </ligand>
</feature>
<dbReference type="InterPro" id="IPR026877">
    <property type="entry name" value="DXPR_C"/>
</dbReference>
<dbReference type="InterPro" id="IPR036169">
    <property type="entry name" value="DXPR_C_sf"/>
</dbReference>
<dbReference type="Pfam" id="PF08436">
    <property type="entry name" value="DXP_redisom_C"/>
    <property type="match status" value="1"/>
</dbReference>
<keyword evidence="14" id="KW-1185">Reference proteome</keyword>
<feature type="binding site" evidence="9">
    <location>
        <position position="149"/>
    </location>
    <ligand>
        <name>1-deoxy-D-xylulose 5-phosphate</name>
        <dbReference type="ChEBI" id="CHEBI:57792"/>
    </ligand>
</feature>
<evidence type="ECO:0000256" key="3">
    <source>
        <dbReference type="ARBA" id="ARBA00022723"/>
    </source>
</evidence>
<comment type="catalytic activity">
    <reaction evidence="8">
        <text>2-C-methyl-D-erythritol 4-phosphate + NADP(+) = 1-deoxy-D-xylulose 5-phosphate + NADPH + H(+)</text>
        <dbReference type="Rhea" id="RHEA:13717"/>
        <dbReference type="ChEBI" id="CHEBI:15378"/>
        <dbReference type="ChEBI" id="CHEBI:57783"/>
        <dbReference type="ChEBI" id="CHEBI:57792"/>
        <dbReference type="ChEBI" id="CHEBI:58262"/>
        <dbReference type="ChEBI" id="CHEBI:58349"/>
        <dbReference type="EC" id="1.1.1.267"/>
    </reaction>
    <physiologicalReaction direction="right-to-left" evidence="8">
        <dbReference type="Rhea" id="RHEA:13719"/>
    </physiologicalReaction>
</comment>
<feature type="binding site" evidence="9">
    <location>
        <position position="38"/>
    </location>
    <ligand>
        <name>NADPH</name>
        <dbReference type="ChEBI" id="CHEBI:57783"/>
    </ligand>
</feature>
<proteinExistence type="inferred from homology"/>
<dbReference type="EMBL" id="LEKT01000001">
    <property type="protein sequence ID" value="KMO87876.1"/>
    <property type="molecule type" value="Genomic_DNA"/>
</dbReference>
<dbReference type="PATRIC" id="fig|1122219.3.peg.81"/>
<dbReference type="UniPathway" id="UPA00056">
    <property type="reaction ID" value="UER00092"/>
</dbReference>
<feature type="binding site" evidence="9">
    <location>
        <position position="122"/>
    </location>
    <ligand>
        <name>1-deoxy-D-xylulose 5-phosphate</name>
        <dbReference type="ChEBI" id="CHEBI:57792"/>
    </ligand>
</feature>
<name>A0A0J6ZSD8_9FIRM</name>
<dbReference type="HAMAP" id="MF_00183">
    <property type="entry name" value="DXP_reductoisom"/>
    <property type="match status" value="1"/>
</dbReference>
<dbReference type="Gene3D" id="3.40.50.720">
    <property type="entry name" value="NAD(P)-binding Rossmann-like Domain"/>
    <property type="match status" value="1"/>
</dbReference>
<feature type="binding site" evidence="9">
    <location>
        <position position="11"/>
    </location>
    <ligand>
        <name>NADPH</name>
        <dbReference type="ChEBI" id="CHEBI:57783"/>
    </ligand>
</feature>
<dbReference type="InterPro" id="IPR036291">
    <property type="entry name" value="NAD(P)-bd_dom_sf"/>
</dbReference>
<comment type="function">
    <text evidence="9">Catalyzes the NADPH-dependent rearrangement and reduction of 1-deoxy-D-xylulose-5-phosphate (DXP) to 2-C-methyl-D-erythritol 4-phosphate (MEP).</text>
</comment>
<accession>A0A0J6ZSD8</accession>
<feature type="binding site" evidence="9">
    <location>
        <position position="10"/>
    </location>
    <ligand>
        <name>NADPH</name>
        <dbReference type="ChEBI" id="CHEBI:57783"/>
    </ligand>
</feature>
<dbReference type="InterPro" id="IPR013644">
    <property type="entry name" value="DXP_reductoisomerase_C"/>
</dbReference>
<dbReference type="InterPro" id="IPR003821">
    <property type="entry name" value="DXP_reductoisomerase"/>
</dbReference>
<feature type="binding site" evidence="9">
    <location>
        <position position="218"/>
    </location>
    <ligand>
        <name>1-deoxy-D-xylulose 5-phosphate</name>
        <dbReference type="ChEBI" id="CHEBI:57792"/>
    </ligand>
</feature>
<dbReference type="PANTHER" id="PTHR30525:SF0">
    <property type="entry name" value="1-DEOXY-D-XYLULOSE 5-PHOSPHATE REDUCTOISOMERASE, CHLOROPLASTIC"/>
    <property type="match status" value="1"/>
</dbReference>
<feature type="binding site" evidence="9">
    <location>
        <position position="147"/>
    </location>
    <ligand>
        <name>Mn(2+)</name>
        <dbReference type="ChEBI" id="CHEBI:29035"/>
    </ligand>
</feature>
<dbReference type="GO" id="GO:0016853">
    <property type="term" value="F:isomerase activity"/>
    <property type="evidence" value="ECO:0007669"/>
    <property type="project" value="UniProtKB-KW"/>
</dbReference>
<dbReference type="EC" id="1.1.1.267" evidence="9"/>
<dbReference type="GO" id="GO:0030145">
    <property type="term" value="F:manganese ion binding"/>
    <property type="evidence" value="ECO:0007669"/>
    <property type="project" value="TreeGrafter"/>
</dbReference>
<feature type="binding site" evidence="9">
    <location>
        <position position="173"/>
    </location>
    <ligand>
        <name>1-deoxy-D-xylulose 5-phosphate</name>
        <dbReference type="ChEBI" id="CHEBI:57792"/>
    </ligand>
</feature>
<keyword evidence="3 9" id="KW-0479">Metal-binding</keyword>
<feature type="binding site" evidence="9">
    <location>
        <position position="12"/>
    </location>
    <ligand>
        <name>NADPH</name>
        <dbReference type="ChEBI" id="CHEBI:57783"/>
    </ligand>
</feature>
<feature type="binding site" evidence="9">
    <location>
        <position position="149"/>
    </location>
    <ligand>
        <name>Mn(2+)</name>
        <dbReference type="ChEBI" id="CHEBI:29035"/>
    </ligand>
</feature>
<feature type="binding site" evidence="9">
    <location>
        <position position="123"/>
    </location>
    <ligand>
        <name>NADPH</name>
        <dbReference type="ChEBI" id="CHEBI:57783"/>
    </ligand>
</feature>
<dbReference type="PIRSF" id="PIRSF006205">
    <property type="entry name" value="Dxp_reductismrs"/>
    <property type="match status" value="1"/>
</dbReference>
<dbReference type="Gene3D" id="1.10.1740.10">
    <property type="match status" value="1"/>
</dbReference>
<dbReference type="AlphaFoldDB" id="A0A0J6ZSD8"/>
<dbReference type="OrthoDB" id="9806546at2"/>
<feature type="binding site" evidence="9">
    <location>
        <position position="215"/>
    </location>
    <ligand>
        <name>1-deoxy-D-xylulose 5-phosphate</name>
        <dbReference type="ChEBI" id="CHEBI:57792"/>
    </ligand>
</feature>
<feature type="domain" description="DXP reductoisomerase C-terminal" evidence="12">
    <location>
        <begin position="258"/>
        <end position="375"/>
    </location>
</feature>
<feature type="binding site" evidence="9">
    <location>
        <position position="121"/>
    </location>
    <ligand>
        <name>NADPH</name>
        <dbReference type="ChEBI" id="CHEBI:57783"/>
    </ligand>
</feature>
<dbReference type="InterPro" id="IPR013512">
    <property type="entry name" value="DXP_reductoisomerase_N"/>
</dbReference>
<evidence type="ECO:0000256" key="9">
    <source>
        <dbReference type="HAMAP-Rule" id="MF_00183"/>
    </source>
</evidence>
<reference evidence="13 14" key="1">
    <citation type="submission" date="2015-06" db="EMBL/GenBank/DDBJ databases">
        <title>Draft genome sequence of beer spoilage bacterium Megasphaera cerevisiae type strain 20462.</title>
        <authorList>
            <person name="Kutumbaka K."/>
            <person name="Pasmowitz J."/>
            <person name="Mategko J."/>
            <person name="Reyes D."/>
            <person name="Friedrich A."/>
            <person name="Han S."/>
            <person name="Martens-Habbena W."/>
            <person name="Neal-McKinney J."/>
            <person name="Janagama H.K."/>
            <person name="Nadala C."/>
            <person name="Samadpour M."/>
        </authorList>
    </citation>
    <scope>NUCLEOTIDE SEQUENCE [LARGE SCALE GENOMIC DNA]</scope>
    <source>
        <strain evidence="13 14">DSM 20462</strain>
    </source>
</reference>
<sequence>MKNIIIMGSTGSIGTQAIDVIDAHRDKFCLAAVAAYSNWQLAARQIRDYKIPLACMIDPGASAKLQQTVGPECTVFTGSEGLLQLIDEADAHMLLTSLVGAAGIEPTLHAIAQGLDIALANKETLVAAGELVMTEAHRHHVHILPVDSEHGAIFQCLDGRRPEEIDRLLITASGGPHFHRPITDFPHITVEQCLKHPTWNMGSKITIDSATMFNKGLEVIEAHWLFNMPFNHIEVVIQPQSIIHSMVQFIDSSVVGQLGMPDMRLPIQYAFTYPYRMNVRGAQPIDWKTLGTLEFLAPDNQKFPSLPLAYEAGKIGGTLPCVLNGANEIAVYAFLRKEISFTRIFDIVRTVMEKHTVCHDLTVESIRSADAWARRCAVSLL</sequence>
<comment type="pathway">
    <text evidence="1 9">Isoprenoid biosynthesis; isopentenyl diphosphate biosynthesis via DXP pathway; isopentenyl diphosphate from 1-deoxy-D-xylulose 5-phosphate: step 1/6.</text>
</comment>
<keyword evidence="5 9" id="KW-0560">Oxidoreductase</keyword>
<comment type="caution">
    <text evidence="9">Lacks conserved residue(s) required for the propagation of feature annotation.</text>
</comment>
<dbReference type="GO" id="GO:0030604">
    <property type="term" value="F:1-deoxy-D-xylulose-5-phosphate reductoisomerase activity"/>
    <property type="evidence" value="ECO:0007669"/>
    <property type="project" value="UniProtKB-UniRule"/>
</dbReference>
<evidence type="ECO:0000256" key="7">
    <source>
        <dbReference type="ARBA" id="ARBA00023229"/>
    </source>
</evidence>
<protein>
    <recommendedName>
        <fullName evidence="9">1-deoxy-D-xylulose 5-phosphate reductoisomerase</fullName>
        <shortName evidence="9">DXP reductoisomerase</shortName>
        <ecNumber evidence="9">1.1.1.267</ecNumber>
    </recommendedName>
    <alternativeName>
        <fullName evidence="9">1-deoxyxylulose-5-phosphate reductoisomerase</fullName>
    </alternativeName>
    <alternativeName>
        <fullName evidence="9">2-C-methyl-D-erythritol 4-phosphate synthase</fullName>
    </alternativeName>
</protein>
<feature type="binding site" evidence="9">
    <location>
        <position position="218"/>
    </location>
    <ligand>
        <name>Mn(2+)</name>
        <dbReference type="ChEBI" id="CHEBI:29035"/>
    </ligand>
</feature>
<dbReference type="InParanoid" id="A0A0J6ZSD8"/>
<feature type="binding site" evidence="9">
    <location>
        <position position="196"/>
    </location>
    <ligand>
        <name>1-deoxy-D-xylulose 5-phosphate</name>
        <dbReference type="ChEBI" id="CHEBI:57792"/>
    </ligand>
</feature>
<evidence type="ECO:0000256" key="6">
    <source>
        <dbReference type="ARBA" id="ARBA00023211"/>
    </source>
</evidence>
<evidence type="ECO:0000259" key="12">
    <source>
        <dbReference type="Pfam" id="PF13288"/>
    </source>
</evidence>
<feature type="binding site" evidence="9">
    <location>
        <position position="209"/>
    </location>
    <ligand>
        <name>1-deoxy-D-xylulose 5-phosphate</name>
        <dbReference type="ChEBI" id="CHEBI:57792"/>
    </ligand>
</feature>
<dbReference type="GO" id="GO:0070402">
    <property type="term" value="F:NADPH binding"/>
    <property type="evidence" value="ECO:0007669"/>
    <property type="project" value="InterPro"/>
</dbReference>
<dbReference type="SUPFAM" id="SSF51735">
    <property type="entry name" value="NAD(P)-binding Rossmann-fold domains"/>
    <property type="match status" value="1"/>
</dbReference>
<feature type="domain" description="1-deoxy-D-xylulose 5-phosphate reductoisomerase C-terminal" evidence="11">
    <location>
        <begin position="143"/>
        <end position="226"/>
    </location>
</feature>
<evidence type="ECO:0000256" key="2">
    <source>
        <dbReference type="ARBA" id="ARBA00006825"/>
    </source>
</evidence>
<evidence type="ECO:0000259" key="11">
    <source>
        <dbReference type="Pfam" id="PF08436"/>
    </source>
</evidence>
<dbReference type="GO" id="GO:0051484">
    <property type="term" value="P:isopentenyl diphosphate biosynthetic process, methylerythritol 4-phosphate pathway involved in terpenoid biosynthetic process"/>
    <property type="evidence" value="ECO:0007669"/>
    <property type="project" value="UniProtKB-ARBA"/>
</dbReference>
<feature type="domain" description="1-deoxy-D-xylulose 5-phosphate reductoisomerase N-terminal" evidence="10">
    <location>
        <begin position="4"/>
        <end position="129"/>
    </location>
</feature>
<comment type="cofactor">
    <cofactor evidence="9">
        <name>Mg(2+)</name>
        <dbReference type="ChEBI" id="CHEBI:18420"/>
    </cofactor>
    <cofactor evidence="9">
        <name>Mn(2+)</name>
        <dbReference type="ChEBI" id="CHEBI:29035"/>
    </cofactor>
</comment>
<feature type="binding site" evidence="9">
    <location>
        <position position="202"/>
    </location>
    <ligand>
        <name>NADPH</name>
        <dbReference type="ChEBI" id="CHEBI:57783"/>
    </ligand>
</feature>
<dbReference type="NCBIfam" id="TIGR00243">
    <property type="entry name" value="Dxr"/>
    <property type="match status" value="1"/>
</dbReference>
<keyword evidence="6 9" id="KW-0464">Manganese</keyword>
<evidence type="ECO:0000256" key="8">
    <source>
        <dbReference type="ARBA" id="ARBA00048543"/>
    </source>
</evidence>
<comment type="similarity">
    <text evidence="2 9">Belongs to the DXR family.</text>
</comment>
<dbReference type="Proteomes" id="UP000036503">
    <property type="component" value="Unassembled WGS sequence"/>
</dbReference>
<evidence type="ECO:0000313" key="14">
    <source>
        <dbReference type="Proteomes" id="UP000036503"/>
    </source>
</evidence>
<keyword evidence="13" id="KW-0413">Isomerase</keyword>
<keyword evidence="7 9" id="KW-0414">Isoprene biosynthesis</keyword>
<dbReference type="RefSeq" id="WP_048512836.1">
    <property type="nucleotide sequence ID" value="NZ_FUXD01000003.1"/>
</dbReference>
<evidence type="ECO:0000256" key="1">
    <source>
        <dbReference type="ARBA" id="ARBA00005094"/>
    </source>
</evidence>
<dbReference type="STRING" id="39029.BSR42_02510"/>